<dbReference type="AlphaFoldDB" id="A0A4D6XPG5"/>
<proteinExistence type="inferred from homology"/>
<dbReference type="GO" id="GO:0008270">
    <property type="term" value="F:zinc ion binding"/>
    <property type="evidence" value="ECO:0007669"/>
    <property type="project" value="UniProtKB-UniRule"/>
</dbReference>
<organism evidence="10 11">
    <name type="scientific">Buchnera aphidicola</name>
    <name type="common">Aphis helianthi</name>
    <dbReference type="NCBI Taxonomy" id="2315802"/>
    <lineage>
        <taxon>Bacteria</taxon>
        <taxon>Pseudomonadati</taxon>
        <taxon>Pseudomonadota</taxon>
        <taxon>Gammaproteobacteria</taxon>
        <taxon>Enterobacterales</taxon>
        <taxon>Erwiniaceae</taxon>
        <taxon>Buchnera</taxon>
    </lineage>
</organism>
<dbReference type="EC" id="5.6.2.4" evidence="8"/>
<feature type="binding site" evidence="8">
    <location>
        <position position="400"/>
    </location>
    <ligand>
        <name>Zn(2+)</name>
        <dbReference type="ChEBI" id="CHEBI:29105"/>
        <label>2</label>
    </ligand>
</feature>
<dbReference type="InterPro" id="IPR005259">
    <property type="entry name" value="PriA"/>
</dbReference>
<dbReference type="SUPFAM" id="SSF52540">
    <property type="entry name" value="P-loop containing nucleoside triphosphate hydrolases"/>
    <property type="match status" value="1"/>
</dbReference>
<dbReference type="GO" id="GO:0006302">
    <property type="term" value="P:double-strand break repair"/>
    <property type="evidence" value="ECO:0007669"/>
    <property type="project" value="InterPro"/>
</dbReference>
<evidence type="ECO:0000256" key="6">
    <source>
        <dbReference type="ARBA" id="ARBA00022840"/>
    </source>
</evidence>
<keyword evidence="4 8" id="KW-0547">Nucleotide-binding</keyword>
<dbReference type="InterPro" id="IPR027417">
    <property type="entry name" value="P-loop_NTPase"/>
</dbReference>
<dbReference type="Gene3D" id="3.40.50.300">
    <property type="entry name" value="P-loop containing nucleotide triphosphate hydrolases"/>
    <property type="match status" value="1"/>
</dbReference>
<dbReference type="GO" id="GO:0003677">
    <property type="term" value="F:DNA binding"/>
    <property type="evidence" value="ECO:0007669"/>
    <property type="project" value="UniProtKB-UniRule"/>
</dbReference>
<keyword evidence="3 8" id="KW-0479">Metal-binding</keyword>
<dbReference type="InterPro" id="IPR041222">
    <property type="entry name" value="PriA_3primeBD"/>
</dbReference>
<accession>A0A4D6XPG5</accession>
<protein>
    <recommendedName>
        <fullName evidence="8">Replication restart protein PriA</fullName>
    </recommendedName>
    <alternativeName>
        <fullName evidence="8">ATP-dependent DNA helicase PriA</fullName>
        <ecNumber evidence="8">5.6.2.4</ecNumber>
    </alternativeName>
    <alternativeName>
        <fullName evidence="8">DNA 3'-5' helicase PriA</fullName>
    </alternativeName>
</protein>
<comment type="catalytic activity">
    <reaction evidence="8">
        <text>ATP + H2O = ADP + phosphate + H(+)</text>
        <dbReference type="Rhea" id="RHEA:13065"/>
        <dbReference type="ChEBI" id="CHEBI:15377"/>
        <dbReference type="ChEBI" id="CHEBI:15378"/>
        <dbReference type="ChEBI" id="CHEBI:30616"/>
        <dbReference type="ChEBI" id="CHEBI:43474"/>
        <dbReference type="ChEBI" id="CHEBI:456216"/>
        <dbReference type="EC" id="5.6.2.4"/>
    </reaction>
</comment>
<evidence type="ECO:0000256" key="5">
    <source>
        <dbReference type="ARBA" id="ARBA00022833"/>
    </source>
</evidence>
<keyword evidence="2 8" id="KW-0235">DNA replication</keyword>
<feature type="binding site" evidence="8">
    <location>
        <position position="403"/>
    </location>
    <ligand>
        <name>Zn(2+)</name>
        <dbReference type="ChEBI" id="CHEBI:29105"/>
        <label>2</label>
    </ligand>
</feature>
<feature type="binding site" evidence="8">
    <location>
        <position position="385"/>
    </location>
    <ligand>
        <name>Zn(2+)</name>
        <dbReference type="ChEBI" id="CHEBI:29105"/>
        <label>2</label>
    </ligand>
</feature>
<comment type="subunit">
    <text evidence="8">Component of the replication restart primosome.</text>
</comment>
<dbReference type="Pfam" id="PF17764">
    <property type="entry name" value="PriA_3primeBD"/>
    <property type="match status" value="1"/>
</dbReference>
<keyword evidence="5 8" id="KW-0862">Zinc</keyword>
<evidence type="ECO:0000313" key="10">
    <source>
        <dbReference type="EMBL" id="QCI16954.1"/>
    </source>
</evidence>
<dbReference type="Gene3D" id="3.40.1440.60">
    <property type="entry name" value="PriA, 3(prime) DNA-binding domain"/>
    <property type="match status" value="1"/>
</dbReference>
<dbReference type="Proteomes" id="UP000298759">
    <property type="component" value="Chromosome"/>
</dbReference>
<comment type="function">
    <text evidence="8">Initiates the restart of stalled replication forks, which reloads the replicative helicase on sites other than the origin of replication. Recognizes and binds to abandoned replication forks and remodels them to uncover a helicase loading site. Promotes assembly of the primosome at these replication forks.</text>
</comment>
<dbReference type="NCBIfam" id="TIGR00595">
    <property type="entry name" value="priA"/>
    <property type="match status" value="1"/>
</dbReference>
<gene>
    <name evidence="8 10" type="primary">priA</name>
    <name evidence="10" type="ORF">D9V62_00605</name>
</gene>
<keyword evidence="1 8" id="KW-0639">Primosome</keyword>
<keyword evidence="6 8" id="KW-0067">ATP-binding</keyword>
<evidence type="ECO:0000256" key="8">
    <source>
        <dbReference type="HAMAP-Rule" id="MF_00983"/>
    </source>
</evidence>
<feature type="binding site" evidence="8">
    <location>
        <position position="382"/>
    </location>
    <ligand>
        <name>Zn(2+)</name>
        <dbReference type="ChEBI" id="CHEBI:29105"/>
        <label>2</label>
    </ligand>
</feature>
<name>A0A4D6XPG5_9GAMM</name>
<comment type="cofactor">
    <cofactor evidence="8">
        <name>Zn(2+)</name>
        <dbReference type="ChEBI" id="CHEBI:29105"/>
    </cofactor>
    <text evidence="8">Binds 2 zinc ions per subunit.</text>
</comment>
<dbReference type="HAMAP" id="MF_00983">
    <property type="entry name" value="PriA"/>
    <property type="match status" value="1"/>
</dbReference>
<comment type="catalytic activity">
    <reaction evidence="8">
        <text>Couples ATP hydrolysis with the unwinding of duplex DNA by translocating in the 3'-5' direction.</text>
        <dbReference type="EC" id="5.6.2.4"/>
    </reaction>
</comment>
<dbReference type="PANTHER" id="PTHR30580">
    <property type="entry name" value="PRIMOSOMAL PROTEIN N"/>
    <property type="match status" value="1"/>
</dbReference>
<keyword evidence="7 8" id="KW-0238">DNA-binding</keyword>
<evidence type="ECO:0000256" key="3">
    <source>
        <dbReference type="ARBA" id="ARBA00022723"/>
    </source>
</evidence>
<evidence type="ECO:0000256" key="2">
    <source>
        <dbReference type="ARBA" id="ARBA00022705"/>
    </source>
</evidence>
<keyword evidence="8" id="KW-0347">Helicase</keyword>
<dbReference type="InterPro" id="IPR014001">
    <property type="entry name" value="Helicase_ATP-bd"/>
</dbReference>
<comment type="similarity">
    <text evidence="8">Belongs to the helicase family. PriA subfamily.</text>
</comment>
<evidence type="ECO:0000259" key="9">
    <source>
        <dbReference type="PROSITE" id="PS51192"/>
    </source>
</evidence>
<dbReference type="EMBL" id="CP034894">
    <property type="protein sequence ID" value="QCI16954.1"/>
    <property type="molecule type" value="Genomic_DNA"/>
</dbReference>
<feature type="binding site" evidence="8">
    <location>
        <position position="376"/>
    </location>
    <ligand>
        <name>Zn(2+)</name>
        <dbReference type="ChEBI" id="CHEBI:29105"/>
        <label>1</label>
    </ligand>
</feature>
<dbReference type="GO" id="GO:0005524">
    <property type="term" value="F:ATP binding"/>
    <property type="evidence" value="ECO:0007669"/>
    <property type="project" value="UniProtKB-UniRule"/>
</dbReference>
<reference evidence="10 11" key="1">
    <citation type="submission" date="2018-12" db="EMBL/GenBank/DDBJ databases">
        <authorList>
            <person name="Chong R.A."/>
        </authorList>
    </citation>
    <scope>NUCLEOTIDE SEQUENCE [LARGE SCALE GENOMIC DNA]</scope>
    <source>
        <strain evidence="10 11">Ahe</strain>
    </source>
</reference>
<evidence type="ECO:0000313" key="11">
    <source>
        <dbReference type="Proteomes" id="UP000298759"/>
    </source>
</evidence>
<dbReference type="GO" id="GO:0006270">
    <property type="term" value="P:DNA replication initiation"/>
    <property type="evidence" value="ECO:0007669"/>
    <property type="project" value="TreeGrafter"/>
</dbReference>
<dbReference type="GO" id="GO:0016887">
    <property type="term" value="F:ATP hydrolysis activity"/>
    <property type="evidence" value="ECO:0007669"/>
    <property type="project" value="RHEA"/>
</dbReference>
<feature type="binding site" evidence="8">
    <location>
        <position position="416"/>
    </location>
    <ligand>
        <name>Zn(2+)</name>
        <dbReference type="ChEBI" id="CHEBI:29105"/>
        <label>1</label>
    </ligand>
</feature>
<keyword evidence="8" id="KW-0378">Hydrolase</keyword>
<keyword evidence="8" id="KW-0413">Isomerase</keyword>
<evidence type="ECO:0000256" key="1">
    <source>
        <dbReference type="ARBA" id="ARBA00022515"/>
    </source>
</evidence>
<dbReference type="RefSeq" id="WP_158339887.1">
    <property type="nucleotide sequence ID" value="NZ_CP034894.1"/>
</dbReference>
<reference evidence="10 11" key="2">
    <citation type="submission" date="2019-05" db="EMBL/GenBank/DDBJ databases">
        <title>Genome evolution of the obligate endosymbiont Buchnera aphidicola.</title>
        <authorList>
            <person name="Moran N.A."/>
        </authorList>
    </citation>
    <scope>NUCLEOTIDE SEQUENCE [LARGE SCALE GENOMIC DNA]</scope>
    <source>
        <strain evidence="10 11">Ahe</strain>
    </source>
</reference>
<feature type="binding site" evidence="8">
    <location>
        <position position="413"/>
    </location>
    <ligand>
        <name>Zn(2+)</name>
        <dbReference type="ChEBI" id="CHEBI:29105"/>
        <label>1</label>
    </ligand>
</feature>
<feature type="binding site" evidence="8">
    <location>
        <position position="373"/>
    </location>
    <ligand>
        <name>Zn(2+)</name>
        <dbReference type="ChEBI" id="CHEBI:29105"/>
        <label>1</label>
    </ligand>
</feature>
<feature type="domain" description="Helicase ATP-binding" evidence="9">
    <location>
        <begin position="148"/>
        <end position="314"/>
    </location>
</feature>
<sequence>MIIIDVILPFSIRSYFSYILPYSKTPIIGTRVVVPFNSKNVIGIVVAFNHKENAKHFNFKFVKCIIDHQPIFNASLLNTLTWVSKYYYYPIGSIFFSILPNVLKSKNIEVDENINNFFLNKNISKIDQFKTNKKFFLNKKILLQISKIIIKNSFASWLISEINLYIKIKFYLGLIEQILKKNLQILIIVPFEKYIYKILFFLKQYFNVPIDIIHSDLTDETFFKVWINTKNNQNSIIIGTKKSIFFPFLQLGLIIIYEEHNVTYKHVDKFKCNVRDIAIFRAYKENIPIILDSKTPSLKTLYNIMHKKFFWISLSQKNSSLMLKYQIIDIKKEKIRVGLSDTLIYEIFENIKKNFSVLLIFHPSDFIFLGLICRHCNWIPKCNVCNDYYEINKYNNIAFCRNCLINFKKPTFCYNCNFFPLTTLNFGIKKIKKNFKKIFPNISLLFLINLKDIKRKQLNSQLFNFSIVHSGIIISTEKIVQNYYFPNVELIGLVNIDYYLFSLKFYNIEYFYQFYLNLVNLTQKNSKFLNIFIQTTIPHNKYLINICNEKYFFCARNLLYLRKKFLLPPWNCQVILYCQSKNFRKTYNFLKFIYTLLKNESKKDNVLLWFVGPDPVFYNTQKKCFYKLLIQCSSRIYLQKILRISLEISKHFSIFNCVKWFIDFDIN</sequence>
<dbReference type="GO" id="GO:0006310">
    <property type="term" value="P:DNA recombination"/>
    <property type="evidence" value="ECO:0007669"/>
    <property type="project" value="InterPro"/>
</dbReference>
<dbReference type="GO" id="GO:0043138">
    <property type="term" value="F:3'-5' DNA helicase activity"/>
    <property type="evidence" value="ECO:0007669"/>
    <property type="project" value="UniProtKB-EC"/>
</dbReference>
<dbReference type="PANTHER" id="PTHR30580:SF0">
    <property type="entry name" value="PRIMOSOMAL PROTEIN N"/>
    <property type="match status" value="1"/>
</dbReference>
<dbReference type="InterPro" id="IPR042115">
    <property type="entry name" value="PriA_3primeBD_sf"/>
</dbReference>
<dbReference type="OrthoDB" id="9759544at2"/>
<dbReference type="GO" id="GO:1990077">
    <property type="term" value="C:primosome complex"/>
    <property type="evidence" value="ECO:0007669"/>
    <property type="project" value="UniProtKB-UniRule"/>
</dbReference>
<dbReference type="PROSITE" id="PS51192">
    <property type="entry name" value="HELICASE_ATP_BIND_1"/>
    <property type="match status" value="1"/>
</dbReference>
<evidence type="ECO:0000256" key="7">
    <source>
        <dbReference type="ARBA" id="ARBA00023125"/>
    </source>
</evidence>
<evidence type="ECO:0000256" key="4">
    <source>
        <dbReference type="ARBA" id="ARBA00022741"/>
    </source>
</evidence>
<dbReference type="GO" id="GO:0006269">
    <property type="term" value="P:DNA replication, synthesis of primer"/>
    <property type="evidence" value="ECO:0007669"/>
    <property type="project" value="UniProtKB-KW"/>
</dbReference>